<dbReference type="PROSITE" id="PS50102">
    <property type="entry name" value="RRM"/>
    <property type="match status" value="1"/>
</dbReference>
<dbReference type="InterPro" id="IPR035979">
    <property type="entry name" value="RBD_domain_sf"/>
</dbReference>
<dbReference type="InterPro" id="IPR012677">
    <property type="entry name" value="Nucleotide-bd_a/b_plait_sf"/>
</dbReference>
<dbReference type="Gene3D" id="3.30.70.330">
    <property type="match status" value="1"/>
</dbReference>
<dbReference type="SUPFAM" id="SSF54928">
    <property type="entry name" value="RNA-binding domain, RBD"/>
    <property type="match status" value="1"/>
</dbReference>
<dbReference type="PANTHER" id="PTHR48420">
    <property type="entry name" value="NON-HAEM DIOXYGENASE N-TERMINAL DOMAIN-CONTAINING PROTEIN"/>
    <property type="match status" value="1"/>
</dbReference>
<dbReference type="OrthoDB" id="4726at2759"/>
<organism evidence="3 4">
    <name type="scientific">Hibiscus trionum</name>
    <name type="common">Flower of an hour</name>
    <dbReference type="NCBI Taxonomy" id="183268"/>
    <lineage>
        <taxon>Eukaryota</taxon>
        <taxon>Viridiplantae</taxon>
        <taxon>Streptophyta</taxon>
        <taxon>Embryophyta</taxon>
        <taxon>Tracheophyta</taxon>
        <taxon>Spermatophyta</taxon>
        <taxon>Magnoliopsida</taxon>
        <taxon>eudicotyledons</taxon>
        <taxon>Gunneridae</taxon>
        <taxon>Pentapetalae</taxon>
        <taxon>rosids</taxon>
        <taxon>malvids</taxon>
        <taxon>Malvales</taxon>
        <taxon>Malvaceae</taxon>
        <taxon>Malvoideae</taxon>
        <taxon>Hibiscus</taxon>
    </lineage>
</organism>
<dbReference type="EMBL" id="BSYR01000003">
    <property type="protein sequence ID" value="GMI64479.1"/>
    <property type="molecule type" value="Genomic_DNA"/>
</dbReference>
<evidence type="ECO:0000313" key="3">
    <source>
        <dbReference type="EMBL" id="GMI64479.1"/>
    </source>
</evidence>
<dbReference type="SUPFAM" id="SSF51197">
    <property type="entry name" value="Clavaminate synthase-like"/>
    <property type="match status" value="1"/>
</dbReference>
<dbReference type="InterPro" id="IPR000504">
    <property type="entry name" value="RRM_dom"/>
</dbReference>
<dbReference type="PANTHER" id="PTHR48420:SF1">
    <property type="entry name" value="NON-HAEM DIOXYGENASE N-TERMINAL DOMAIN-CONTAINING PROTEIN"/>
    <property type="match status" value="1"/>
</dbReference>
<protein>
    <recommendedName>
        <fullName evidence="2">RRM domain-containing protein</fullName>
    </recommendedName>
</protein>
<dbReference type="GO" id="GO:0003723">
    <property type="term" value="F:RNA binding"/>
    <property type="evidence" value="ECO:0007669"/>
    <property type="project" value="UniProtKB-UniRule"/>
</dbReference>
<evidence type="ECO:0000313" key="4">
    <source>
        <dbReference type="Proteomes" id="UP001165190"/>
    </source>
</evidence>
<evidence type="ECO:0000256" key="1">
    <source>
        <dbReference type="PROSITE-ProRule" id="PRU00176"/>
    </source>
</evidence>
<accession>A0A9W7GRS1</accession>
<sequence>MNYEVICYVTCSNHKENGDSMSSWCGWHTDHGLLTCLTCGMFKRNCVEISCPDSAAGLYIRIESGEIIKVDYSCTPEEVQYHFQYCRTVNRVTICSDKYGQPKGYAYVKFLEAEAVQEVVPLNESELHGRQLKVKFSVSPPIPSLF</sequence>
<keyword evidence="4" id="KW-1185">Reference proteome</keyword>
<dbReference type="AlphaFoldDB" id="A0A9W7GRS1"/>
<keyword evidence="1" id="KW-0694">RNA-binding</keyword>
<gene>
    <name evidence="3" type="ORF">HRI_000117300</name>
</gene>
<reference evidence="3" key="1">
    <citation type="submission" date="2023-05" db="EMBL/GenBank/DDBJ databases">
        <title>Genome and transcriptome analyses reveal genes involved in the formation of fine ridges on petal epidermal cells in Hibiscus trionum.</title>
        <authorList>
            <person name="Koshimizu S."/>
            <person name="Masuda S."/>
            <person name="Ishii T."/>
            <person name="Shirasu K."/>
            <person name="Hoshino A."/>
            <person name="Arita M."/>
        </authorList>
    </citation>
    <scope>NUCLEOTIDE SEQUENCE</scope>
    <source>
        <strain evidence="3">Hamamatsu line</strain>
    </source>
</reference>
<feature type="domain" description="RRM" evidence="2">
    <location>
        <begin position="60"/>
        <end position="139"/>
    </location>
</feature>
<dbReference type="Proteomes" id="UP001165190">
    <property type="component" value="Unassembled WGS sequence"/>
</dbReference>
<comment type="caution">
    <text evidence="3">The sequence shown here is derived from an EMBL/GenBank/DDBJ whole genome shotgun (WGS) entry which is preliminary data.</text>
</comment>
<evidence type="ECO:0000259" key="2">
    <source>
        <dbReference type="PROSITE" id="PS50102"/>
    </source>
</evidence>
<proteinExistence type="predicted"/>
<dbReference type="Pfam" id="PF00076">
    <property type="entry name" value="RRM_1"/>
    <property type="match status" value="1"/>
</dbReference>
<dbReference type="SMART" id="SM00360">
    <property type="entry name" value="RRM"/>
    <property type="match status" value="1"/>
</dbReference>
<name>A0A9W7GRS1_HIBTR</name>